<dbReference type="Proteomes" id="UP001243757">
    <property type="component" value="Unassembled WGS sequence"/>
</dbReference>
<comment type="subcellular location">
    <subcellularLocation>
        <location evidence="1">Membrane</location>
        <topology evidence="1">Multi-pass membrane protein</topology>
    </subcellularLocation>
</comment>
<dbReference type="PROSITE" id="PS50850">
    <property type="entry name" value="MFS"/>
    <property type="match status" value="1"/>
</dbReference>
<feature type="transmembrane region" description="Helical" evidence="6">
    <location>
        <begin position="56"/>
        <end position="79"/>
    </location>
</feature>
<dbReference type="RefSeq" id="WP_284481559.1">
    <property type="nucleotide sequence ID" value="NZ_JASNJD010000009.1"/>
</dbReference>
<dbReference type="SUPFAM" id="SSF103473">
    <property type="entry name" value="MFS general substrate transporter"/>
    <property type="match status" value="1"/>
</dbReference>
<feature type="transmembrane region" description="Helical" evidence="6">
    <location>
        <begin position="260"/>
        <end position="281"/>
    </location>
</feature>
<keyword evidence="4 6" id="KW-1133">Transmembrane helix</keyword>
<proteinExistence type="predicted"/>
<dbReference type="InterPro" id="IPR036259">
    <property type="entry name" value="MFS_trans_sf"/>
</dbReference>
<feature type="domain" description="Major facilitator superfamily (MFS) profile" evidence="7">
    <location>
        <begin position="22"/>
        <end position="410"/>
    </location>
</feature>
<protein>
    <submittedName>
        <fullName evidence="8">MFS transporter</fullName>
    </submittedName>
</protein>
<dbReference type="EMBL" id="JASNJD010000009">
    <property type="protein sequence ID" value="MDK3018753.1"/>
    <property type="molecule type" value="Genomic_DNA"/>
</dbReference>
<name>A0ABT7F2D0_9RHOB</name>
<feature type="transmembrane region" description="Helical" evidence="6">
    <location>
        <begin position="119"/>
        <end position="137"/>
    </location>
</feature>
<evidence type="ECO:0000256" key="3">
    <source>
        <dbReference type="ARBA" id="ARBA00022692"/>
    </source>
</evidence>
<feature type="transmembrane region" description="Helical" evidence="6">
    <location>
        <begin position="387"/>
        <end position="405"/>
    </location>
</feature>
<keyword evidence="2" id="KW-0813">Transport</keyword>
<evidence type="ECO:0000256" key="6">
    <source>
        <dbReference type="SAM" id="Phobius"/>
    </source>
</evidence>
<feature type="transmembrane region" description="Helical" evidence="6">
    <location>
        <begin position="321"/>
        <end position="343"/>
    </location>
</feature>
<dbReference type="Pfam" id="PF07690">
    <property type="entry name" value="MFS_1"/>
    <property type="match status" value="1"/>
</dbReference>
<feature type="transmembrane region" description="Helical" evidence="6">
    <location>
        <begin position="230"/>
        <end position="248"/>
    </location>
</feature>
<gene>
    <name evidence="8" type="ORF">QO033_13800</name>
</gene>
<dbReference type="Gene3D" id="1.20.1720.10">
    <property type="entry name" value="Multidrug resistance protein D"/>
    <property type="match status" value="1"/>
</dbReference>
<reference evidence="8 9" key="1">
    <citation type="submission" date="2023-05" db="EMBL/GenBank/DDBJ databases">
        <title>Pseudodonghicola sp. nov.</title>
        <authorList>
            <person name="Huang J."/>
        </authorList>
    </citation>
    <scope>NUCLEOTIDE SEQUENCE [LARGE SCALE GENOMIC DNA]</scope>
    <source>
        <strain evidence="8 9">IC7</strain>
    </source>
</reference>
<evidence type="ECO:0000256" key="4">
    <source>
        <dbReference type="ARBA" id="ARBA00022989"/>
    </source>
</evidence>
<feature type="transmembrane region" description="Helical" evidence="6">
    <location>
        <begin position="293"/>
        <end position="315"/>
    </location>
</feature>
<keyword evidence="9" id="KW-1185">Reference proteome</keyword>
<dbReference type="PANTHER" id="PTHR42718:SF9">
    <property type="entry name" value="MAJOR FACILITATOR SUPERFAMILY MULTIDRUG TRANSPORTER MFSC"/>
    <property type="match status" value="1"/>
</dbReference>
<keyword evidence="3 6" id="KW-0812">Transmembrane</keyword>
<feature type="transmembrane region" description="Helical" evidence="6">
    <location>
        <begin position="180"/>
        <end position="199"/>
    </location>
</feature>
<accession>A0ABT7F2D0</accession>
<evidence type="ECO:0000256" key="5">
    <source>
        <dbReference type="ARBA" id="ARBA00023136"/>
    </source>
</evidence>
<keyword evidence="5 6" id="KW-0472">Membrane</keyword>
<feature type="transmembrane region" description="Helical" evidence="6">
    <location>
        <begin position="91"/>
        <end position="113"/>
    </location>
</feature>
<evidence type="ECO:0000256" key="2">
    <source>
        <dbReference type="ARBA" id="ARBA00022448"/>
    </source>
</evidence>
<evidence type="ECO:0000256" key="1">
    <source>
        <dbReference type="ARBA" id="ARBA00004141"/>
    </source>
</evidence>
<dbReference type="InterPro" id="IPR020846">
    <property type="entry name" value="MFS_dom"/>
</dbReference>
<comment type="caution">
    <text evidence="8">The sequence shown here is derived from an EMBL/GenBank/DDBJ whole genome shotgun (WGS) entry which is preliminary data.</text>
</comment>
<evidence type="ECO:0000313" key="9">
    <source>
        <dbReference type="Proteomes" id="UP001243757"/>
    </source>
</evidence>
<dbReference type="InterPro" id="IPR011701">
    <property type="entry name" value="MFS"/>
</dbReference>
<feature type="transmembrane region" description="Helical" evidence="6">
    <location>
        <begin position="23"/>
        <end position="44"/>
    </location>
</feature>
<evidence type="ECO:0000313" key="8">
    <source>
        <dbReference type="EMBL" id="MDK3018753.1"/>
    </source>
</evidence>
<dbReference type="PANTHER" id="PTHR42718">
    <property type="entry name" value="MAJOR FACILITATOR SUPERFAMILY MULTIDRUG TRANSPORTER MFSC"/>
    <property type="match status" value="1"/>
</dbReference>
<feature type="transmembrane region" description="Helical" evidence="6">
    <location>
        <begin position="355"/>
        <end position="375"/>
    </location>
</feature>
<feature type="transmembrane region" description="Helical" evidence="6">
    <location>
        <begin position="149"/>
        <end position="168"/>
    </location>
</feature>
<sequence>MSQTEERAAGQAGKPPLSRRRSALIVATLGLCAGIGTASLTLVIPSLPAIGTDLGISATALGITQSVFLAGIALPQLVFGTLADRFGHRKTLMAGLLLFMLGSLLCLSAQSFGMLLSGRLLQAVGAASGLVTSRALVHEIYAADRAAAMLGYVSICMMVIPMFAPAIGGQIQASIGWHSNFALLVAIALLLLAASAVALPRRNGTAPSAATAPPVGTYIALLKAPPFHRYIWHVVLAATVTQCFFATAPFVMERHYHLDAAVYGTLFTLPAFGFMAGAFLSGRLAERLGVDRMVGLGTGLLAAASLLFGLGHLAGLINLGALFGFVSLISLAQGILVPSALVGATGALGRSFGSASGLAGFLQFALAAIGVQIAAPLITLQATPGPLILLYIIIGALSFGCLLILRGKGDPAGTLR</sequence>
<organism evidence="8 9">
    <name type="scientific">Pseudodonghicola flavimaris</name>
    <dbReference type="NCBI Taxonomy" id="3050036"/>
    <lineage>
        <taxon>Bacteria</taxon>
        <taxon>Pseudomonadati</taxon>
        <taxon>Pseudomonadota</taxon>
        <taxon>Alphaproteobacteria</taxon>
        <taxon>Rhodobacterales</taxon>
        <taxon>Paracoccaceae</taxon>
        <taxon>Pseudodonghicola</taxon>
    </lineage>
</organism>
<evidence type="ECO:0000259" key="7">
    <source>
        <dbReference type="PROSITE" id="PS50850"/>
    </source>
</evidence>